<dbReference type="AlphaFoldDB" id="A0ABD1JR08"/>
<accession>A0ABD1JR08</accession>
<dbReference type="PRINTS" id="PR00422">
    <property type="entry name" value="TRANSFERRIN"/>
</dbReference>
<name>A0ABD1JR08_9TELE</name>
<keyword evidence="3" id="KW-0677">Repeat</keyword>
<keyword evidence="4" id="KW-1133">Transmembrane helix</keyword>
<dbReference type="SMART" id="SM00094">
    <property type="entry name" value="TR_FER"/>
    <property type="match status" value="1"/>
</dbReference>
<dbReference type="Pfam" id="PF00405">
    <property type="entry name" value="Transferrin"/>
    <property type="match status" value="1"/>
</dbReference>
<dbReference type="PANTHER" id="PTHR11485">
    <property type="entry name" value="TRANSFERRIN"/>
    <property type="match status" value="1"/>
</dbReference>
<reference evidence="6 7" key="1">
    <citation type="submission" date="2024-09" db="EMBL/GenBank/DDBJ databases">
        <title>A chromosome-level genome assembly of Gray's grenadier anchovy, Coilia grayii.</title>
        <authorList>
            <person name="Fu Z."/>
        </authorList>
    </citation>
    <scope>NUCLEOTIDE SEQUENCE [LARGE SCALE GENOMIC DNA]</scope>
    <source>
        <strain evidence="6">G4</strain>
        <tissue evidence="6">Muscle</tissue>
    </source>
</reference>
<sequence length="419" mass="45863">MFQSSVFGDQKNLLFSDDSTTFLLASSDQHTHTDWMGPVYYNTLAAMDCNSAELPEFLRWCVLSDAEQRKCVSMATAFMLHDLTPKLQCVFGDSLPHCLQKIQTKEADAITLDGGDIYTAGKSYGLVPAAAESYNGETDGSLYYAVAVLKKSNSEIQRLSDLRGKRSCHTGLGRSAGWNIPVGLLIQRGLITPQHCQIEQGAAGFFSASCVPGASVSSLCDVCIGDESGSNKCVKDKERFDGYTGAFRCLAQDAGDVAFVKHTTVFQNTDGNNTDGWAVHLQSGQFQLLCSQNTRAEVTQFRHCHLARVPAHAVMVHPDTNHHALYGLLDKAQNYFGSGESGVFGMFESALYEGRDLMFKDSTQRIVGVADRRTYQEWLGQEYLEMLIAMQCLSSAPGQSFYTLVVAVFLSSLSSLLAM</sequence>
<proteinExistence type="predicted"/>
<evidence type="ECO:0000259" key="5">
    <source>
        <dbReference type="PROSITE" id="PS51408"/>
    </source>
</evidence>
<dbReference type="GO" id="GO:0005576">
    <property type="term" value="C:extracellular region"/>
    <property type="evidence" value="ECO:0007669"/>
    <property type="project" value="UniProtKB-SubCell"/>
</dbReference>
<evidence type="ECO:0000256" key="3">
    <source>
        <dbReference type="ARBA" id="ARBA00022737"/>
    </source>
</evidence>
<gene>
    <name evidence="6" type="ORF">ACEWY4_013998</name>
</gene>
<feature type="transmembrane region" description="Helical" evidence="4">
    <location>
        <begin position="400"/>
        <end position="418"/>
    </location>
</feature>
<evidence type="ECO:0000256" key="2">
    <source>
        <dbReference type="ARBA" id="ARBA00022525"/>
    </source>
</evidence>
<keyword evidence="7" id="KW-1185">Reference proteome</keyword>
<feature type="domain" description="Transferrin-like" evidence="5">
    <location>
        <begin position="1"/>
        <end position="49"/>
    </location>
</feature>
<dbReference type="PROSITE" id="PS51408">
    <property type="entry name" value="TRANSFERRIN_LIKE_4"/>
    <property type="match status" value="2"/>
</dbReference>
<feature type="domain" description="Transferrin-like" evidence="5">
    <location>
        <begin position="58"/>
        <end position="392"/>
    </location>
</feature>
<protein>
    <recommendedName>
        <fullName evidence="5">Transferrin-like domain-containing protein</fullName>
    </recommendedName>
</protein>
<dbReference type="EMBL" id="JBHFQA010000012">
    <property type="protein sequence ID" value="KAL2089310.1"/>
    <property type="molecule type" value="Genomic_DNA"/>
</dbReference>
<dbReference type="PROSITE" id="PS00206">
    <property type="entry name" value="TRANSFERRIN_LIKE_2"/>
    <property type="match status" value="1"/>
</dbReference>
<dbReference type="PANTHER" id="PTHR11485:SF21">
    <property type="entry name" value="MELANOTRANSFERRIN"/>
    <property type="match status" value="1"/>
</dbReference>
<evidence type="ECO:0000256" key="4">
    <source>
        <dbReference type="SAM" id="Phobius"/>
    </source>
</evidence>
<comment type="subcellular location">
    <subcellularLocation>
        <location evidence="1">Secreted</location>
    </subcellularLocation>
</comment>
<dbReference type="SUPFAM" id="SSF53850">
    <property type="entry name" value="Periplasmic binding protein-like II"/>
    <property type="match status" value="1"/>
</dbReference>
<organism evidence="6 7">
    <name type="scientific">Coilia grayii</name>
    <name type="common">Gray's grenadier anchovy</name>
    <dbReference type="NCBI Taxonomy" id="363190"/>
    <lineage>
        <taxon>Eukaryota</taxon>
        <taxon>Metazoa</taxon>
        <taxon>Chordata</taxon>
        <taxon>Craniata</taxon>
        <taxon>Vertebrata</taxon>
        <taxon>Euteleostomi</taxon>
        <taxon>Actinopterygii</taxon>
        <taxon>Neopterygii</taxon>
        <taxon>Teleostei</taxon>
        <taxon>Clupei</taxon>
        <taxon>Clupeiformes</taxon>
        <taxon>Clupeoidei</taxon>
        <taxon>Engraulidae</taxon>
        <taxon>Coilinae</taxon>
        <taxon>Coilia</taxon>
    </lineage>
</organism>
<dbReference type="Gene3D" id="3.40.190.10">
    <property type="entry name" value="Periplasmic binding protein-like II"/>
    <property type="match status" value="3"/>
</dbReference>
<evidence type="ECO:0000313" key="7">
    <source>
        <dbReference type="Proteomes" id="UP001591681"/>
    </source>
</evidence>
<evidence type="ECO:0000256" key="1">
    <source>
        <dbReference type="ARBA" id="ARBA00004613"/>
    </source>
</evidence>
<evidence type="ECO:0000313" key="6">
    <source>
        <dbReference type="EMBL" id="KAL2089310.1"/>
    </source>
</evidence>
<keyword evidence="4" id="KW-0812">Transmembrane</keyword>
<keyword evidence="4" id="KW-0472">Membrane</keyword>
<dbReference type="Proteomes" id="UP001591681">
    <property type="component" value="Unassembled WGS sequence"/>
</dbReference>
<comment type="caution">
    <text evidence="6">The sequence shown here is derived from an EMBL/GenBank/DDBJ whole genome shotgun (WGS) entry which is preliminary data.</text>
</comment>
<keyword evidence="2" id="KW-0964">Secreted</keyword>
<dbReference type="InterPro" id="IPR001156">
    <property type="entry name" value="Transferrin-like_dom"/>
</dbReference>
<dbReference type="InterPro" id="IPR018195">
    <property type="entry name" value="Transferrin_Fe_BS"/>
</dbReference>
<dbReference type="FunFam" id="3.40.190.10:FF:000095">
    <property type="entry name" value="Lactotransferrin"/>
    <property type="match status" value="1"/>
</dbReference>